<reference evidence="1" key="1">
    <citation type="submission" date="2018-02" db="EMBL/GenBank/DDBJ databases">
        <title>Rhizophora mucronata_Transcriptome.</title>
        <authorList>
            <person name="Meera S.P."/>
            <person name="Sreeshan A."/>
            <person name="Augustine A."/>
        </authorList>
    </citation>
    <scope>NUCLEOTIDE SEQUENCE</scope>
    <source>
        <tissue evidence="1">Leaf</tissue>
    </source>
</reference>
<accession>A0A2P2KCR6</accession>
<protein>
    <submittedName>
        <fullName evidence="1">Uncharacterized protein MANES_05G006300</fullName>
    </submittedName>
</protein>
<name>A0A2P2KCR6_RHIMU</name>
<organism evidence="1">
    <name type="scientific">Rhizophora mucronata</name>
    <name type="common">Asiatic mangrove</name>
    <dbReference type="NCBI Taxonomy" id="61149"/>
    <lineage>
        <taxon>Eukaryota</taxon>
        <taxon>Viridiplantae</taxon>
        <taxon>Streptophyta</taxon>
        <taxon>Embryophyta</taxon>
        <taxon>Tracheophyta</taxon>
        <taxon>Spermatophyta</taxon>
        <taxon>Magnoliopsida</taxon>
        <taxon>eudicotyledons</taxon>
        <taxon>Gunneridae</taxon>
        <taxon>Pentapetalae</taxon>
        <taxon>rosids</taxon>
        <taxon>fabids</taxon>
        <taxon>Malpighiales</taxon>
        <taxon>Rhizophoraceae</taxon>
        <taxon>Rhizophora</taxon>
    </lineage>
</organism>
<evidence type="ECO:0000313" key="1">
    <source>
        <dbReference type="EMBL" id="MBX03489.1"/>
    </source>
</evidence>
<sequence>MTSNRDTSQFLFGTLFDSKKVLELANSVIRKLRIHSSLPSSIGVFIDLLNNRLLEDPRVELEPGI</sequence>
<proteinExistence type="predicted"/>
<dbReference type="EMBL" id="GGEC01023005">
    <property type="protein sequence ID" value="MBX03489.1"/>
    <property type="molecule type" value="Transcribed_RNA"/>
</dbReference>
<dbReference type="AlphaFoldDB" id="A0A2P2KCR6"/>